<dbReference type="AlphaFoldDB" id="A0A5N5SN90"/>
<dbReference type="InterPro" id="IPR050182">
    <property type="entry name" value="Cytochrome_P450_fam2"/>
</dbReference>
<dbReference type="PROSITE" id="PS00086">
    <property type="entry name" value="CYTOCHROME_P450"/>
    <property type="match status" value="1"/>
</dbReference>
<dbReference type="GO" id="GO:0005506">
    <property type="term" value="F:iron ion binding"/>
    <property type="evidence" value="ECO:0007669"/>
    <property type="project" value="InterPro"/>
</dbReference>
<evidence type="ECO:0000256" key="5">
    <source>
        <dbReference type="ARBA" id="ARBA00010617"/>
    </source>
</evidence>
<dbReference type="PRINTS" id="PR00463">
    <property type="entry name" value="EP450I"/>
</dbReference>
<keyword evidence="17" id="KW-1185">Reference proteome</keyword>
<comment type="similarity">
    <text evidence="5 15">Belongs to the cytochrome P450 family.</text>
</comment>
<dbReference type="OrthoDB" id="1055148at2759"/>
<reference evidence="16 17" key="1">
    <citation type="journal article" date="2019" name="PLoS Biol.">
        <title>Sex chromosomes control vertical transmission of feminizing Wolbachia symbionts in an isopod.</title>
        <authorList>
            <person name="Becking T."/>
            <person name="Chebbi M.A."/>
            <person name="Giraud I."/>
            <person name="Moumen B."/>
            <person name="Laverre T."/>
            <person name="Caubet Y."/>
            <person name="Peccoud J."/>
            <person name="Gilbert C."/>
            <person name="Cordaux R."/>
        </authorList>
    </citation>
    <scope>NUCLEOTIDE SEQUENCE [LARGE SCALE GENOMIC DNA]</scope>
    <source>
        <strain evidence="16">ANa2</strain>
        <tissue evidence="16">Whole body excluding digestive tract and cuticle</tissue>
    </source>
</reference>
<protein>
    <submittedName>
        <fullName evidence="16">Cytochrome P450 2L1</fullName>
    </submittedName>
</protein>
<comment type="caution">
    <text evidence="16">The sequence shown here is derived from an EMBL/GenBank/DDBJ whole genome shotgun (WGS) entry which is preliminary data.</text>
</comment>
<keyword evidence="10 15" id="KW-0560">Oxidoreductase</keyword>
<evidence type="ECO:0000313" key="17">
    <source>
        <dbReference type="Proteomes" id="UP000326759"/>
    </source>
</evidence>
<keyword evidence="11 14" id="KW-0408">Iron</keyword>
<keyword evidence="6 14" id="KW-0349">Heme</keyword>
<gene>
    <name evidence="16" type="ORF">Anas_09683</name>
</gene>
<evidence type="ECO:0000256" key="13">
    <source>
        <dbReference type="ARBA" id="ARBA00023136"/>
    </source>
</evidence>
<evidence type="ECO:0000256" key="2">
    <source>
        <dbReference type="ARBA" id="ARBA00003690"/>
    </source>
</evidence>
<dbReference type="InterPro" id="IPR036396">
    <property type="entry name" value="Cyt_P450_sf"/>
</dbReference>
<proteinExistence type="inferred from homology"/>
<keyword evidence="7 14" id="KW-0479">Metal-binding</keyword>
<keyword evidence="9" id="KW-0492">Microsome</keyword>
<evidence type="ECO:0000256" key="15">
    <source>
        <dbReference type="RuleBase" id="RU000461"/>
    </source>
</evidence>
<evidence type="ECO:0000256" key="10">
    <source>
        <dbReference type="ARBA" id="ARBA00023002"/>
    </source>
</evidence>
<dbReference type="InterPro" id="IPR002401">
    <property type="entry name" value="Cyt_P450_E_grp-I"/>
</dbReference>
<dbReference type="GO" id="GO:0005789">
    <property type="term" value="C:endoplasmic reticulum membrane"/>
    <property type="evidence" value="ECO:0007669"/>
    <property type="project" value="UniProtKB-SubCell"/>
</dbReference>
<evidence type="ECO:0000256" key="4">
    <source>
        <dbReference type="ARBA" id="ARBA00004406"/>
    </source>
</evidence>
<dbReference type="Pfam" id="PF00067">
    <property type="entry name" value="p450"/>
    <property type="match status" value="1"/>
</dbReference>
<evidence type="ECO:0000256" key="12">
    <source>
        <dbReference type="ARBA" id="ARBA00023033"/>
    </source>
</evidence>
<name>A0A5N5SN90_9CRUS</name>
<dbReference type="GO" id="GO:0004497">
    <property type="term" value="F:monooxygenase activity"/>
    <property type="evidence" value="ECO:0007669"/>
    <property type="project" value="UniProtKB-KW"/>
</dbReference>
<evidence type="ECO:0000256" key="7">
    <source>
        <dbReference type="ARBA" id="ARBA00022723"/>
    </source>
</evidence>
<dbReference type="EMBL" id="SEYY01023141">
    <property type="protein sequence ID" value="KAB7495059.1"/>
    <property type="molecule type" value="Genomic_DNA"/>
</dbReference>
<evidence type="ECO:0000256" key="3">
    <source>
        <dbReference type="ARBA" id="ARBA00004174"/>
    </source>
</evidence>
<dbReference type="PANTHER" id="PTHR24300">
    <property type="entry name" value="CYTOCHROME P450 508A4-RELATED"/>
    <property type="match status" value="1"/>
</dbReference>
<dbReference type="Gene3D" id="1.10.630.10">
    <property type="entry name" value="Cytochrome P450"/>
    <property type="match status" value="1"/>
</dbReference>
<keyword evidence="8" id="KW-0256">Endoplasmic reticulum</keyword>
<dbReference type="PRINTS" id="PR00385">
    <property type="entry name" value="P450"/>
</dbReference>
<sequence>MFSWKIGERLMVFIHDFDTIKESFKSIDLVYRPQVEYLTFIIGNFHQGLLLANGPYWHSLRRFTLRHLRDLGMGKSRLVTSVQYEASELVNSMKKTAGEAKPISSDLRVAVINVIWQMVASKRFEFDEVQVLRYDNALAKYAATFEWVTLVDIFPSMKSILPRPLLNILTKRNDHEHLMDVLKSHVKTSIDEHAKTLDINNPRDYIDEFLIEIKKEKNSKTGLTLSEKDLIVCLADIFGAAFQTTATTMIWGLFYLAKFPDVQKRMQKEIDEILPNGTQVTLEDKLRLPYTEAFINEVLRYSVINRFILPRTVIKDTKIGEYIVPKDSVIFGFTEAVHFDSKHYDSPTQFRPERFLNDAGKFEAPKEGFLAFGIGRRLCMGESLSRMELLIFLTTLVQHLEFSPPEGETIELESANVPVLNMPNFNQKILISVRKTD</sequence>
<dbReference type="SUPFAM" id="SSF48264">
    <property type="entry name" value="Cytochrome P450"/>
    <property type="match status" value="1"/>
</dbReference>
<evidence type="ECO:0000313" key="16">
    <source>
        <dbReference type="EMBL" id="KAB7495059.1"/>
    </source>
</evidence>
<evidence type="ECO:0000256" key="8">
    <source>
        <dbReference type="ARBA" id="ARBA00022824"/>
    </source>
</evidence>
<dbReference type="GO" id="GO:0020037">
    <property type="term" value="F:heme binding"/>
    <property type="evidence" value="ECO:0007669"/>
    <property type="project" value="InterPro"/>
</dbReference>
<accession>A0A5N5SN90</accession>
<evidence type="ECO:0000256" key="1">
    <source>
        <dbReference type="ARBA" id="ARBA00001971"/>
    </source>
</evidence>
<keyword evidence="12 15" id="KW-0503">Monooxygenase</keyword>
<dbReference type="InterPro" id="IPR017972">
    <property type="entry name" value="Cyt_P450_CS"/>
</dbReference>
<evidence type="ECO:0000256" key="9">
    <source>
        <dbReference type="ARBA" id="ARBA00022848"/>
    </source>
</evidence>
<dbReference type="Proteomes" id="UP000326759">
    <property type="component" value="Unassembled WGS sequence"/>
</dbReference>
<evidence type="ECO:0000256" key="11">
    <source>
        <dbReference type="ARBA" id="ARBA00023004"/>
    </source>
</evidence>
<organism evidence="16 17">
    <name type="scientific">Armadillidium nasatum</name>
    <dbReference type="NCBI Taxonomy" id="96803"/>
    <lineage>
        <taxon>Eukaryota</taxon>
        <taxon>Metazoa</taxon>
        <taxon>Ecdysozoa</taxon>
        <taxon>Arthropoda</taxon>
        <taxon>Crustacea</taxon>
        <taxon>Multicrustacea</taxon>
        <taxon>Malacostraca</taxon>
        <taxon>Eumalacostraca</taxon>
        <taxon>Peracarida</taxon>
        <taxon>Isopoda</taxon>
        <taxon>Oniscidea</taxon>
        <taxon>Crinocheta</taxon>
        <taxon>Armadillidiidae</taxon>
        <taxon>Armadillidium</taxon>
    </lineage>
</organism>
<dbReference type="FunFam" id="1.10.630.10:FF:000238">
    <property type="entry name" value="Cytochrome P450 2A6"/>
    <property type="match status" value="1"/>
</dbReference>
<feature type="binding site" description="axial binding residue" evidence="14">
    <location>
        <position position="379"/>
    </location>
    <ligand>
        <name>heme</name>
        <dbReference type="ChEBI" id="CHEBI:30413"/>
    </ligand>
    <ligandPart>
        <name>Fe</name>
        <dbReference type="ChEBI" id="CHEBI:18248"/>
    </ligandPart>
</feature>
<dbReference type="GO" id="GO:0016705">
    <property type="term" value="F:oxidoreductase activity, acting on paired donors, with incorporation or reduction of molecular oxygen"/>
    <property type="evidence" value="ECO:0007669"/>
    <property type="project" value="InterPro"/>
</dbReference>
<keyword evidence="13" id="KW-0472">Membrane</keyword>
<evidence type="ECO:0000256" key="14">
    <source>
        <dbReference type="PIRSR" id="PIRSR602401-1"/>
    </source>
</evidence>
<evidence type="ECO:0000256" key="6">
    <source>
        <dbReference type="ARBA" id="ARBA00022617"/>
    </source>
</evidence>
<comment type="function">
    <text evidence="2">May be involved in the metabolism of insect hormones and in the breakdown of synthetic insecticides.</text>
</comment>
<comment type="subcellular location">
    <subcellularLocation>
        <location evidence="4">Endoplasmic reticulum membrane</location>
        <topology evidence="4">Peripheral membrane protein</topology>
    </subcellularLocation>
    <subcellularLocation>
        <location evidence="3">Microsome membrane</location>
        <topology evidence="3">Peripheral membrane protein</topology>
    </subcellularLocation>
</comment>
<comment type="cofactor">
    <cofactor evidence="1 14">
        <name>heme</name>
        <dbReference type="ChEBI" id="CHEBI:30413"/>
    </cofactor>
</comment>
<dbReference type="InterPro" id="IPR001128">
    <property type="entry name" value="Cyt_P450"/>
</dbReference>